<proteinExistence type="predicted"/>
<evidence type="ECO:0000313" key="1">
    <source>
        <dbReference type="EMBL" id="KAH9413554.1"/>
    </source>
</evidence>
<keyword evidence="2" id="KW-1185">Reference proteome</keyword>
<gene>
    <name evidence="1" type="ORF">DERP_008032</name>
</gene>
<organism evidence="1 2">
    <name type="scientific">Dermatophagoides pteronyssinus</name>
    <name type="common">European house dust mite</name>
    <dbReference type="NCBI Taxonomy" id="6956"/>
    <lineage>
        <taxon>Eukaryota</taxon>
        <taxon>Metazoa</taxon>
        <taxon>Ecdysozoa</taxon>
        <taxon>Arthropoda</taxon>
        <taxon>Chelicerata</taxon>
        <taxon>Arachnida</taxon>
        <taxon>Acari</taxon>
        <taxon>Acariformes</taxon>
        <taxon>Sarcoptiformes</taxon>
        <taxon>Astigmata</taxon>
        <taxon>Psoroptidia</taxon>
        <taxon>Analgoidea</taxon>
        <taxon>Pyroglyphidae</taxon>
        <taxon>Dermatophagoidinae</taxon>
        <taxon>Dermatophagoides</taxon>
    </lineage>
</organism>
<dbReference type="Proteomes" id="UP000887458">
    <property type="component" value="Unassembled WGS sequence"/>
</dbReference>
<evidence type="ECO:0000313" key="2">
    <source>
        <dbReference type="Proteomes" id="UP000887458"/>
    </source>
</evidence>
<sequence>MNLNYQTKFDSNLYYQHYEFCYLNSMLSNWIHLLSYTASSSYSIISPSSSSSLSLEGKPDERPSSRTGIIFINFVLVPFKSISLSDEWPVVDAFVVEENFLNVVIFAAVVVDNSFD</sequence>
<comment type="caution">
    <text evidence="1">The sequence shown here is derived from an EMBL/GenBank/DDBJ whole genome shotgun (WGS) entry which is preliminary data.</text>
</comment>
<accession>A0ABQ8ITA8</accession>
<name>A0ABQ8ITA8_DERPT</name>
<protein>
    <submittedName>
        <fullName evidence="1">Uncharacterized protein</fullName>
    </submittedName>
</protein>
<reference evidence="1 2" key="1">
    <citation type="journal article" date="2018" name="J. Allergy Clin. Immunol.">
        <title>High-quality assembly of Dermatophagoides pteronyssinus genome and transcriptome reveals a wide range of novel allergens.</title>
        <authorList>
            <person name="Liu X.Y."/>
            <person name="Yang K.Y."/>
            <person name="Wang M.Q."/>
            <person name="Kwok J.S."/>
            <person name="Zeng X."/>
            <person name="Yang Z."/>
            <person name="Xiao X.J."/>
            <person name="Lau C.P."/>
            <person name="Li Y."/>
            <person name="Huang Z.M."/>
            <person name="Ba J.G."/>
            <person name="Yim A.K."/>
            <person name="Ouyang C.Y."/>
            <person name="Ngai S.M."/>
            <person name="Chan T.F."/>
            <person name="Leung E.L."/>
            <person name="Liu L."/>
            <person name="Liu Z.G."/>
            <person name="Tsui S.K."/>
        </authorList>
    </citation>
    <scope>NUCLEOTIDE SEQUENCE [LARGE SCALE GENOMIC DNA]</scope>
    <source>
        <strain evidence="1">Derp</strain>
    </source>
</reference>
<reference evidence="1 2" key="2">
    <citation type="journal article" date="2022" name="Mol. Biol. Evol.">
        <title>Comparative Genomics Reveals Insights into the Divergent Evolution of Astigmatic Mites and Household Pest Adaptations.</title>
        <authorList>
            <person name="Xiong Q."/>
            <person name="Wan A.T."/>
            <person name="Liu X."/>
            <person name="Fung C.S."/>
            <person name="Xiao X."/>
            <person name="Malainual N."/>
            <person name="Hou J."/>
            <person name="Wang L."/>
            <person name="Wang M."/>
            <person name="Yang K.Y."/>
            <person name="Cui Y."/>
            <person name="Leung E.L."/>
            <person name="Nong W."/>
            <person name="Shin S.K."/>
            <person name="Au S.W."/>
            <person name="Jeong K.Y."/>
            <person name="Chew F.T."/>
            <person name="Hui J.H."/>
            <person name="Leung T.F."/>
            <person name="Tungtrongchitr A."/>
            <person name="Zhong N."/>
            <person name="Liu Z."/>
            <person name="Tsui S.K."/>
        </authorList>
    </citation>
    <scope>NUCLEOTIDE SEQUENCE [LARGE SCALE GENOMIC DNA]</scope>
    <source>
        <strain evidence="1">Derp</strain>
    </source>
</reference>
<dbReference type="EMBL" id="NJHN03000121">
    <property type="protein sequence ID" value="KAH9413554.1"/>
    <property type="molecule type" value="Genomic_DNA"/>
</dbReference>